<dbReference type="STRING" id="1028.SAMN05661096_01289"/>
<keyword evidence="3" id="KW-1185">Reference proteome</keyword>
<reference evidence="3" key="1">
    <citation type="submission" date="2017-04" db="EMBL/GenBank/DDBJ databases">
        <authorList>
            <person name="Varghese N."/>
            <person name="Submissions S."/>
        </authorList>
    </citation>
    <scope>NUCLEOTIDE SEQUENCE [LARGE SCALE GENOMIC DNA]</scope>
    <source>
        <strain evidence="3">DSM 4125</strain>
    </source>
</reference>
<proteinExistence type="predicted"/>
<dbReference type="Gene3D" id="1.10.260.40">
    <property type="entry name" value="lambda repressor-like DNA-binding domains"/>
    <property type="match status" value="1"/>
</dbReference>
<gene>
    <name evidence="2" type="ORF">SAMN05661096_01289</name>
</gene>
<sequence>MSKAYKLYSNTEILQRIGKALKDRRKFKGITQEELSFQTGYDRGTIVRLESTGKVSLVVLIEVSRYLDILDGVVDAIVGEELPLKGIKEMNKLFGKKR</sequence>
<organism evidence="2 3">
    <name type="scientific">Marivirga sericea</name>
    <dbReference type="NCBI Taxonomy" id="1028"/>
    <lineage>
        <taxon>Bacteria</taxon>
        <taxon>Pseudomonadati</taxon>
        <taxon>Bacteroidota</taxon>
        <taxon>Cytophagia</taxon>
        <taxon>Cytophagales</taxon>
        <taxon>Marivirgaceae</taxon>
        <taxon>Marivirga</taxon>
    </lineage>
</organism>
<dbReference type="GO" id="GO:0003677">
    <property type="term" value="F:DNA binding"/>
    <property type="evidence" value="ECO:0007669"/>
    <property type="project" value="InterPro"/>
</dbReference>
<dbReference type="InterPro" id="IPR001387">
    <property type="entry name" value="Cro/C1-type_HTH"/>
</dbReference>
<dbReference type="EMBL" id="FXAW01000002">
    <property type="protein sequence ID" value="SMG22680.1"/>
    <property type="molecule type" value="Genomic_DNA"/>
</dbReference>
<feature type="domain" description="HTH cro/C1-type" evidence="1">
    <location>
        <begin position="21"/>
        <end position="73"/>
    </location>
</feature>
<dbReference type="InterPro" id="IPR010982">
    <property type="entry name" value="Lambda_DNA-bd_dom_sf"/>
</dbReference>
<dbReference type="Pfam" id="PF01381">
    <property type="entry name" value="HTH_3"/>
    <property type="match status" value="1"/>
</dbReference>
<dbReference type="RefSeq" id="WP_085516253.1">
    <property type="nucleotide sequence ID" value="NZ_FXAW01000002.1"/>
</dbReference>
<evidence type="ECO:0000313" key="3">
    <source>
        <dbReference type="Proteomes" id="UP000193804"/>
    </source>
</evidence>
<accession>A0A1X7J4Z7</accession>
<dbReference type="Proteomes" id="UP000193804">
    <property type="component" value="Unassembled WGS sequence"/>
</dbReference>
<dbReference type="AlphaFoldDB" id="A0A1X7J4Z7"/>
<dbReference type="PROSITE" id="PS50943">
    <property type="entry name" value="HTH_CROC1"/>
    <property type="match status" value="1"/>
</dbReference>
<dbReference type="SUPFAM" id="SSF47413">
    <property type="entry name" value="lambda repressor-like DNA-binding domains"/>
    <property type="match status" value="1"/>
</dbReference>
<name>A0A1X7J4Z7_9BACT</name>
<dbReference type="OrthoDB" id="9814553at2"/>
<dbReference type="SMART" id="SM00530">
    <property type="entry name" value="HTH_XRE"/>
    <property type="match status" value="1"/>
</dbReference>
<evidence type="ECO:0000313" key="2">
    <source>
        <dbReference type="EMBL" id="SMG22680.1"/>
    </source>
</evidence>
<dbReference type="CDD" id="cd00093">
    <property type="entry name" value="HTH_XRE"/>
    <property type="match status" value="1"/>
</dbReference>
<evidence type="ECO:0000259" key="1">
    <source>
        <dbReference type="PROSITE" id="PS50943"/>
    </source>
</evidence>
<protein>
    <submittedName>
        <fullName evidence="2">Helix-turn-helix</fullName>
    </submittedName>
</protein>